<comment type="caution">
    <text evidence="1">The sequence shown here is derived from an EMBL/GenBank/DDBJ whole genome shotgun (WGS) entry which is preliminary data.</text>
</comment>
<sequence length="178" mass="20560">MGSRPRITNKLIGEIVIDKLEYVQNKSSNRARKILNSIERIDLEIWCDQHYYNRVQLGDQYGKRAGIEVENVKSLVLRSIQHLIYYSFKVKNFSFVNFERSVRAIRTVLQEAGETGVLNIVTEFHHLESNKYQVTIITAMQKDDFKISVGQYVLETHGVSSTLKKFDGRNLVAMGVFD</sequence>
<evidence type="ECO:0000313" key="1">
    <source>
        <dbReference type="EMBL" id="TDO19051.1"/>
    </source>
</evidence>
<keyword evidence="2" id="KW-1185">Reference proteome</keyword>
<reference evidence="1 2" key="1">
    <citation type="submission" date="2019-03" db="EMBL/GenBank/DDBJ databases">
        <title>Genomic Encyclopedia of Archaeal and Bacterial Type Strains, Phase II (KMG-II): from individual species to whole genera.</title>
        <authorList>
            <person name="Goeker M."/>
        </authorList>
    </citation>
    <scope>NUCLEOTIDE SEQUENCE [LARGE SCALE GENOMIC DNA]</scope>
    <source>
        <strain evidence="1 2">DSM 19034</strain>
    </source>
</reference>
<dbReference type="AlphaFoldDB" id="A0A4R6IBU2"/>
<dbReference type="RefSeq" id="WP_133559261.1">
    <property type="nucleotide sequence ID" value="NZ_SNWM01000008.1"/>
</dbReference>
<dbReference type="OrthoDB" id="758404at2"/>
<dbReference type="EMBL" id="SNWM01000008">
    <property type="protein sequence ID" value="TDO19051.1"/>
    <property type="molecule type" value="Genomic_DNA"/>
</dbReference>
<evidence type="ECO:0000313" key="2">
    <source>
        <dbReference type="Proteomes" id="UP000295499"/>
    </source>
</evidence>
<protein>
    <submittedName>
        <fullName evidence="1">Uncharacterized protein</fullName>
    </submittedName>
</protein>
<gene>
    <name evidence="1" type="ORF">CLV32_4673</name>
</gene>
<organism evidence="1 2">
    <name type="scientific">Pedobacter duraquae</name>
    <dbReference type="NCBI Taxonomy" id="425511"/>
    <lineage>
        <taxon>Bacteria</taxon>
        <taxon>Pseudomonadati</taxon>
        <taxon>Bacteroidota</taxon>
        <taxon>Sphingobacteriia</taxon>
        <taxon>Sphingobacteriales</taxon>
        <taxon>Sphingobacteriaceae</taxon>
        <taxon>Pedobacter</taxon>
    </lineage>
</organism>
<proteinExistence type="predicted"/>
<accession>A0A4R6IBU2</accession>
<name>A0A4R6IBU2_9SPHI</name>
<dbReference type="Proteomes" id="UP000295499">
    <property type="component" value="Unassembled WGS sequence"/>
</dbReference>